<dbReference type="FunFam" id="2.60.40.60:FF:000080">
    <property type="entry name" value="FAT atypical cadherin 1"/>
    <property type="match status" value="1"/>
</dbReference>
<evidence type="ECO:0000256" key="13">
    <source>
        <dbReference type="SAM" id="SignalP"/>
    </source>
</evidence>
<dbReference type="GO" id="GO:0005509">
    <property type="term" value="F:calcium ion binding"/>
    <property type="evidence" value="ECO:0007669"/>
    <property type="project" value="UniProtKB-UniRule"/>
</dbReference>
<feature type="chain" id="PRO_5002824423" evidence="13">
    <location>
        <begin position="36"/>
        <end position="1459"/>
    </location>
</feature>
<dbReference type="PROSITE" id="PS50202">
    <property type="entry name" value="MSP"/>
    <property type="match status" value="1"/>
</dbReference>
<evidence type="ECO:0000256" key="11">
    <source>
        <dbReference type="ARBA" id="ARBA00023180"/>
    </source>
</evidence>
<dbReference type="FunFam" id="2.60.40.60:FF:000037">
    <property type="entry name" value="FAT atypical cadherin 1"/>
    <property type="match status" value="1"/>
</dbReference>
<dbReference type="GO" id="GO:0005886">
    <property type="term" value="C:plasma membrane"/>
    <property type="evidence" value="ECO:0007669"/>
    <property type="project" value="UniProtKB-SubCell"/>
</dbReference>
<gene>
    <name evidence="16" type="primary">Dsim\GD14850</name>
    <name evidence="16" type="ORF">Dsim_GD14850</name>
</gene>
<keyword evidence="10" id="KW-1015">Disulfide bond</keyword>
<dbReference type="OrthoDB" id="6252479at2759"/>
<dbReference type="InterPro" id="IPR015919">
    <property type="entry name" value="Cadherin-like_sf"/>
</dbReference>
<dbReference type="OMA" id="PEIYVHH"/>
<dbReference type="PANTHER" id="PTHR24026">
    <property type="entry name" value="FAT ATYPICAL CADHERIN-RELATED"/>
    <property type="match status" value="1"/>
</dbReference>
<evidence type="ECO:0000256" key="4">
    <source>
        <dbReference type="ARBA" id="ARBA00022729"/>
    </source>
</evidence>
<evidence type="ECO:0000256" key="9">
    <source>
        <dbReference type="ARBA" id="ARBA00023136"/>
    </source>
</evidence>
<name>B4QRF0_DROSI</name>
<keyword evidence="6 12" id="KW-0106">Calcium</keyword>
<feature type="domain" description="Cadherin" evidence="15">
    <location>
        <begin position="505"/>
        <end position="610"/>
    </location>
</feature>
<feature type="domain" description="Cadherin" evidence="15">
    <location>
        <begin position="1185"/>
        <end position="1290"/>
    </location>
</feature>
<feature type="domain" description="Cadherin" evidence="15">
    <location>
        <begin position="181"/>
        <end position="288"/>
    </location>
</feature>
<dbReference type="GO" id="GO:0001736">
    <property type="term" value="P:establishment of planar polarity"/>
    <property type="evidence" value="ECO:0007669"/>
    <property type="project" value="UniProtKB-ARBA"/>
</dbReference>
<dbReference type="PROSITE" id="PS00232">
    <property type="entry name" value="CADHERIN_1"/>
    <property type="match status" value="4"/>
</dbReference>
<dbReference type="FunFam" id="2.60.40.60:FF:000364">
    <property type="entry name" value="Fat-like cadherin-related tumor suppressor homolog"/>
    <property type="match status" value="1"/>
</dbReference>
<dbReference type="SMR" id="B4QRF0"/>
<keyword evidence="4 13" id="KW-0732">Signal</keyword>
<reference evidence="16 17" key="1">
    <citation type="journal article" date="2007" name="Nature">
        <title>Evolution of genes and genomes on the Drosophila phylogeny.</title>
        <authorList>
            <consortium name="Drosophila 12 Genomes Consortium"/>
            <person name="Clark A.G."/>
            <person name="Eisen M.B."/>
            <person name="Smith D.R."/>
            <person name="Bergman C.M."/>
            <person name="Oliver B."/>
            <person name="Markow T.A."/>
            <person name="Kaufman T.C."/>
            <person name="Kellis M."/>
            <person name="Gelbart W."/>
            <person name="Iyer V.N."/>
            <person name="Pollard D.A."/>
            <person name="Sackton T.B."/>
            <person name="Larracuente A.M."/>
            <person name="Singh N.D."/>
            <person name="Abad J.P."/>
            <person name="Abt D.N."/>
            <person name="Adryan B."/>
            <person name="Aguade M."/>
            <person name="Akashi H."/>
            <person name="Anderson W.W."/>
            <person name="Aquadro C.F."/>
            <person name="Ardell D.H."/>
            <person name="Arguello R."/>
            <person name="Artieri C.G."/>
            <person name="Barbash D.A."/>
            <person name="Barker D."/>
            <person name="Barsanti P."/>
            <person name="Batterham P."/>
            <person name="Batzoglou S."/>
            <person name="Begun D."/>
            <person name="Bhutkar A."/>
            <person name="Blanco E."/>
            <person name="Bosak S.A."/>
            <person name="Bradley R.K."/>
            <person name="Brand A.D."/>
            <person name="Brent M.R."/>
            <person name="Brooks A.N."/>
            <person name="Brown R.H."/>
            <person name="Butlin R.K."/>
            <person name="Caggese C."/>
            <person name="Calvi B.R."/>
            <person name="Bernardo de Carvalho A."/>
            <person name="Caspi A."/>
            <person name="Castrezana S."/>
            <person name="Celniker S.E."/>
            <person name="Chang J.L."/>
            <person name="Chapple C."/>
            <person name="Chatterji S."/>
            <person name="Chinwalla A."/>
            <person name="Civetta A."/>
            <person name="Clifton S.W."/>
            <person name="Comeron J.M."/>
            <person name="Costello J.C."/>
            <person name="Coyne J.A."/>
            <person name="Daub J."/>
            <person name="David R.G."/>
            <person name="Delcher A.L."/>
            <person name="Delehaunty K."/>
            <person name="Do C.B."/>
            <person name="Ebling H."/>
            <person name="Edwards K."/>
            <person name="Eickbush T."/>
            <person name="Evans J.D."/>
            <person name="Filipski A."/>
            <person name="Findeiss S."/>
            <person name="Freyhult E."/>
            <person name="Fulton L."/>
            <person name="Fulton R."/>
            <person name="Garcia A.C."/>
            <person name="Gardiner A."/>
            <person name="Garfield D.A."/>
            <person name="Garvin B.E."/>
            <person name="Gibson G."/>
            <person name="Gilbert D."/>
            <person name="Gnerre S."/>
            <person name="Godfrey J."/>
            <person name="Good R."/>
            <person name="Gotea V."/>
            <person name="Gravely B."/>
            <person name="Greenberg A.J."/>
            <person name="Griffiths-Jones S."/>
            <person name="Gross S."/>
            <person name="Guigo R."/>
            <person name="Gustafson E.A."/>
            <person name="Haerty W."/>
            <person name="Hahn M.W."/>
            <person name="Halligan D.L."/>
            <person name="Halpern A.L."/>
            <person name="Halter G.M."/>
            <person name="Han M.V."/>
            <person name="Heger A."/>
            <person name="Hillier L."/>
            <person name="Hinrichs A.S."/>
            <person name="Holmes I."/>
            <person name="Hoskins R.A."/>
            <person name="Hubisz M.J."/>
            <person name="Hultmark D."/>
            <person name="Huntley M.A."/>
            <person name="Jaffe D.B."/>
            <person name="Jagadeeshan S."/>
            <person name="Jeck W.R."/>
            <person name="Johnson J."/>
            <person name="Jones C.D."/>
            <person name="Jordan W.C."/>
            <person name="Karpen G.H."/>
            <person name="Kataoka E."/>
            <person name="Keightley P.D."/>
            <person name="Kheradpour P."/>
            <person name="Kirkness E.F."/>
            <person name="Koerich L.B."/>
            <person name="Kristiansen K."/>
            <person name="Kudrna D."/>
            <person name="Kulathinal R.J."/>
            <person name="Kumar S."/>
            <person name="Kwok R."/>
            <person name="Lander E."/>
            <person name="Langley C.H."/>
            <person name="Lapoint R."/>
            <person name="Lazzaro B.P."/>
            <person name="Lee S.J."/>
            <person name="Levesque L."/>
            <person name="Li R."/>
            <person name="Lin C.F."/>
            <person name="Lin M.F."/>
            <person name="Lindblad-Toh K."/>
            <person name="Llopart A."/>
            <person name="Long M."/>
            <person name="Low L."/>
            <person name="Lozovsky E."/>
            <person name="Lu J."/>
            <person name="Luo M."/>
            <person name="Machado C.A."/>
            <person name="Makalowski W."/>
            <person name="Marzo M."/>
            <person name="Matsuda M."/>
            <person name="Matzkin L."/>
            <person name="McAllister B."/>
            <person name="McBride C.S."/>
            <person name="McKernan B."/>
            <person name="McKernan K."/>
            <person name="Mendez-Lago M."/>
            <person name="Minx P."/>
            <person name="Mollenhauer M.U."/>
            <person name="Montooth K."/>
            <person name="Mount S.M."/>
            <person name="Mu X."/>
            <person name="Myers E."/>
            <person name="Negre B."/>
            <person name="Newfeld S."/>
            <person name="Nielsen R."/>
            <person name="Noor M.A."/>
            <person name="O'Grady P."/>
            <person name="Pachter L."/>
            <person name="Papaceit M."/>
            <person name="Parisi M.J."/>
            <person name="Parisi M."/>
            <person name="Parts L."/>
            <person name="Pedersen J.S."/>
            <person name="Pesole G."/>
            <person name="Phillippy A.M."/>
            <person name="Ponting C.P."/>
            <person name="Pop M."/>
            <person name="Porcelli D."/>
            <person name="Powell J.R."/>
            <person name="Prohaska S."/>
            <person name="Pruitt K."/>
            <person name="Puig M."/>
            <person name="Quesneville H."/>
            <person name="Ram K.R."/>
            <person name="Rand D."/>
            <person name="Rasmussen M.D."/>
            <person name="Reed L.K."/>
            <person name="Reenan R."/>
            <person name="Reily A."/>
            <person name="Remington K.A."/>
            <person name="Rieger T.T."/>
            <person name="Ritchie M.G."/>
            <person name="Robin C."/>
            <person name="Rogers Y.H."/>
            <person name="Rohde C."/>
            <person name="Rozas J."/>
            <person name="Rubenfield M.J."/>
            <person name="Ruiz A."/>
            <person name="Russo S."/>
            <person name="Salzberg S.L."/>
            <person name="Sanchez-Gracia A."/>
            <person name="Saranga D.J."/>
            <person name="Sato H."/>
            <person name="Schaeffer S.W."/>
            <person name="Schatz M.C."/>
            <person name="Schlenke T."/>
            <person name="Schwartz R."/>
            <person name="Segarra C."/>
            <person name="Singh R.S."/>
            <person name="Sirot L."/>
            <person name="Sirota M."/>
            <person name="Sisneros N.B."/>
            <person name="Smith C.D."/>
            <person name="Smith T.F."/>
            <person name="Spieth J."/>
            <person name="Stage D.E."/>
            <person name="Stark A."/>
            <person name="Stephan W."/>
            <person name="Strausberg R.L."/>
            <person name="Strempel S."/>
            <person name="Sturgill D."/>
            <person name="Sutton G."/>
            <person name="Sutton G.G."/>
            <person name="Tao W."/>
            <person name="Teichmann S."/>
            <person name="Tobari Y.N."/>
            <person name="Tomimura Y."/>
            <person name="Tsolas J.M."/>
            <person name="Valente V.L."/>
            <person name="Venter E."/>
            <person name="Venter J.C."/>
            <person name="Vicario S."/>
            <person name="Vieira F.G."/>
            <person name="Vilella A.J."/>
            <person name="Villasante A."/>
            <person name="Walenz B."/>
            <person name="Wang J."/>
            <person name="Wasserman M."/>
            <person name="Watts T."/>
            <person name="Wilson D."/>
            <person name="Wilson R.K."/>
            <person name="Wing R.A."/>
            <person name="Wolfner M.F."/>
            <person name="Wong A."/>
            <person name="Wong G.K."/>
            <person name="Wu C.I."/>
            <person name="Wu G."/>
            <person name="Yamamoto D."/>
            <person name="Yang H.P."/>
            <person name="Yang S.P."/>
            <person name="Yorke J.A."/>
            <person name="Yoshida K."/>
            <person name="Zdobnov E."/>
            <person name="Zhang P."/>
            <person name="Zhang Y."/>
            <person name="Zimin A.V."/>
            <person name="Baldwin J."/>
            <person name="Abdouelleil A."/>
            <person name="Abdulkadir J."/>
            <person name="Abebe A."/>
            <person name="Abera B."/>
            <person name="Abreu J."/>
            <person name="Acer S.C."/>
            <person name="Aftuck L."/>
            <person name="Alexander A."/>
            <person name="An P."/>
            <person name="Anderson E."/>
            <person name="Anderson S."/>
            <person name="Arachi H."/>
            <person name="Azer M."/>
            <person name="Bachantsang P."/>
            <person name="Barry A."/>
            <person name="Bayul T."/>
            <person name="Berlin A."/>
            <person name="Bessette D."/>
            <person name="Bloom T."/>
            <person name="Blye J."/>
            <person name="Boguslavskiy L."/>
            <person name="Bonnet C."/>
            <person name="Boukhgalter B."/>
            <person name="Bourzgui I."/>
            <person name="Brown A."/>
            <person name="Cahill P."/>
            <person name="Channer S."/>
            <person name="Cheshatsang Y."/>
            <person name="Chuda L."/>
            <person name="Citroen M."/>
            <person name="Collymore A."/>
            <person name="Cooke P."/>
            <person name="Costello M."/>
            <person name="D'Aco K."/>
            <person name="Daza R."/>
            <person name="De Haan G."/>
            <person name="DeGray S."/>
            <person name="DeMaso C."/>
            <person name="Dhargay N."/>
            <person name="Dooley K."/>
            <person name="Dooley E."/>
            <person name="Doricent M."/>
            <person name="Dorje P."/>
            <person name="Dorjee K."/>
            <person name="Dupes A."/>
            <person name="Elong R."/>
            <person name="Falk J."/>
            <person name="Farina A."/>
            <person name="Faro S."/>
            <person name="Ferguson D."/>
            <person name="Fisher S."/>
            <person name="Foley C.D."/>
            <person name="Franke A."/>
            <person name="Friedrich D."/>
            <person name="Gadbois L."/>
            <person name="Gearin G."/>
            <person name="Gearin C.R."/>
            <person name="Giannoukos G."/>
            <person name="Goode T."/>
            <person name="Graham J."/>
            <person name="Grandbois E."/>
            <person name="Grewal S."/>
            <person name="Gyaltsen K."/>
            <person name="Hafez N."/>
            <person name="Hagos B."/>
            <person name="Hall J."/>
            <person name="Henson C."/>
            <person name="Hollinger A."/>
            <person name="Honan T."/>
            <person name="Huard M.D."/>
            <person name="Hughes L."/>
            <person name="Hurhula B."/>
            <person name="Husby M.E."/>
            <person name="Kamat A."/>
            <person name="Kanga B."/>
            <person name="Kashin S."/>
            <person name="Khazanovich D."/>
            <person name="Kisner P."/>
            <person name="Lance K."/>
            <person name="Lara M."/>
            <person name="Lee W."/>
            <person name="Lennon N."/>
            <person name="Letendre F."/>
            <person name="LeVine R."/>
            <person name="Lipovsky A."/>
            <person name="Liu X."/>
            <person name="Liu J."/>
            <person name="Liu S."/>
            <person name="Lokyitsang T."/>
            <person name="Lokyitsang Y."/>
            <person name="Lubonja R."/>
            <person name="Lui A."/>
            <person name="MacDonald P."/>
            <person name="Magnisalis V."/>
            <person name="Maru K."/>
            <person name="Matthews C."/>
            <person name="McCusker W."/>
            <person name="McDonough S."/>
            <person name="Mehta T."/>
            <person name="Meldrim J."/>
            <person name="Meneus L."/>
            <person name="Mihai O."/>
            <person name="Mihalev A."/>
            <person name="Mihova T."/>
            <person name="Mittelman R."/>
            <person name="Mlenga V."/>
            <person name="Montmayeur A."/>
            <person name="Mulrain L."/>
            <person name="Navidi A."/>
            <person name="Naylor J."/>
            <person name="Negash T."/>
            <person name="Nguyen T."/>
            <person name="Nguyen N."/>
            <person name="Nicol R."/>
            <person name="Norbu C."/>
            <person name="Norbu N."/>
            <person name="Novod N."/>
            <person name="O'Neill B."/>
            <person name="Osman S."/>
            <person name="Markiewicz E."/>
            <person name="Oyono O.L."/>
            <person name="Patti C."/>
            <person name="Phunkhang P."/>
            <person name="Pierre F."/>
            <person name="Priest M."/>
            <person name="Raghuraman S."/>
            <person name="Rege F."/>
            <person name="Reyes R."/>
            <person name="Rise C."/>
            <person name="Rogov P."/>
            <person name="Ross K."/>
            <person name="Ryan E."/>
            <person name="Settipalli S."/>
            <person name="Shea T."/>
            <person name="Sherpa N."/>
            <person name="Shi L."/>
            <person name="Shih D."/>
            <person name="Sparrow T."/>
            <person name="Spaulding J."/>
            <person name="Stalker J."/>
            <person name="Stange-Thomann N."/>
            <person name="Stavropoulos S."/>
            <person name="Stone C."/>
            <person name="Strader C."/>
            <person name="Tesfaye S."/>
            <person name="Thomson T."/>
            <person name="Thoulutsang Y."/>
            <person name="Thoulutsang D."/>
            <person name="Topham K."/>
            <person name="Topping I."/>
            <person name="Tsamla T."/>
            <person name="Vassiliev H."/>
            <person name="Vo A."/>
            <person name="Wangchuk T."/>
            <person name="Wangdi T."/>
            <person name="Weiand M."/>
            <person name="Wilkinson J."/>
            <person name="Wilson A."/>
            <person name="Yadav S."/>
            <person name="Young G."/>
            <person name="Yu Q."/>
            <person name="Zembek L."/>
            <person name="Zhong D."/>
            <person name="Zimmer A."/>
            <person name="Zwirko Z."/>
            <person name="Jaffe D.B."/>
            <person name="Alvarez P."/>
            <person name="Brockman W."/>
            <person name="Butler J."/>
            <person name="Chin C."/>
            <person name="Gnerre S."/>
            <person name="Grabherr M."/>
            <person name="Kleber M."/>
            <person name="Mauceli E."/>
            <person name="MacCallum I."/>
        </authorList>
    </citation>
    <scope>NUCLEOTIDE SEQUENCE [LARGE SCALE GENOMIC DNA]</scope>
    <source>
        <strain evidence="17">white501</strain>
    </source>
</reference>
<proteinExistence type="predicted"/>
<dbReference type="GO" id="GO:0007156">
    <property type="term" value="P:homophilic cell adhesion via plasma membrane adhesion molecules"/>
    <property type="evidence" value="ECO:0007669"/>
    <property type="project" value="InterPro"/>
</dbReference>
<evidence type="ECO:0000256" key="5">
    <source>
        <dbReference type="ARBA" id="ARBA00022737"/>
    </source>
</evidence>
<dbReference type="FunFam" id="2.60.40.60:FF:000075">
    <property type="entry name" value="FAT atypical cadherin 1"/>
    <property type="match status" value="1"/>
</dbReference>
<dbReference type="SUPFAM" id="SSF49313">
    <property type="entry name" value="Cadherin-like"/>
    <property type="match status" value="13"/>
</dbReference>
<evidence type="ECO:0000259" key="14">
    <source>
        <dbReference type="PROSITE" id="PS50202"/>
    </source>
</evidence>
<evidence type="ECO:0000256" key="3">
    <source>
        <dbReference type="ARBA" id="ARBA00022692"/>
    </source>
</evidence>
<dbReference type="Proteomes" id="UP000000304">
    <property type="component" value="Chromosome 3L"/>
</dbReference>
<dbReference type="GO" id="GO:0030855">
    <property type="term" value="P:epithelial cell differentiation"/>
    <property type="evidence" value="ECO:0007669"/>
    <property type="project" value="UniProtKB-ARBA"/>
</dbReference>
<feature type="domain" description="MSP" evidence="14">
    <location>
        <begin position="1387"/>
        <end position="1459"/>
    </location>
</feature>
<keyword evidence="17" id="KW-1185">Reference proteome</keyword>
<dbReference type="GO" id="GO:0007163">
    <property type="term" value="P:establishment or maintenance of cell polarity"/>
    <property type="evidence" value="ECO:0007669"/>
    <property type="project" value="UniProtKB-ARBA"/>
</dbReference>
<feature type="domain" description="Cadherin" evidence="15">
    <location>
        <begin position="767"/>
        <end position="876"/>
    </location>
</feature>
<feature type="domain" description="Cadherin" evidence="15">
    <location>
        <begin position="872"/>
        <end position="977"/>
    </location>
</feature>
<accession>B4QRF0</accession>
<dbReference type="Gene3D" id="2.60.40.60">
    <property type="entry name" value="Cadherins"/>
    <property type="match status" value="12"/>
</dbReference>
<comment type="subcellular location">
    <subcellularLocation>
        <location evidence="1">Cell membrane</location>
        <topology evidence="1">Single-pass type I membrane protein</topology>
    </subcellularLocation>
</comment>
<dbReference type="InterPro" id="IPR000535">
    <property type="entry name" value="MSP_dom"/>
</dbReference>
<evidence type="ECO:0000313" key="16">
    <source>
        <dbReference type="EMBL" id="EDX11163.1"/>
    </source>
</evidence>
<keyword evidence="8" id="KW-1133">Transmembrane helix</keyword>
<dbReference type="GO" id="GO:0048513">
    <property type="term" value="P:animal organ development"/>
    <property type="evidence" value="ECO:0007669"/>
    <property type="project" value="UniProtKB-ARBA"/>
</dbReference>
<dbReference type="SMART" id="SM00112">
    <property type="entry name" value="CA"/>
    <property type="match status" value="12"/>
</dbReference>
<dbReference type="InterPro" id="IPR020894">
    <property type="entry name" value="Cadherin_CS"/>
</dbReference>
<feature type="domain" description="Cadherin" evidence="15">
    <location>
        <begin position="398"/>
        <end position="504"/>
    </location>
</feature>
<feature type="domain" description="Cadherin" evidence="15">
    <location>
        <begin position="1291"/>
        <end position="1395"/>
    </location>
</feature>
<dbReference type="FunFam" id="2.60.40.60:FF:000013">
    <property type="entry name" value="Cadherin EGF LAG seven-pass G-type receptor"/>
    <property type="match status" value="2"/>
</dbReference>
<dbReference type="Pfam" id="PF00028">
    <property type="entry name" value="Cadherin"/>
    <property type="match status" value="10"/>
</dbReference>
<keyword evidence="9" id="KW-0472">Membrane</keyword>
<keyword evidence="3" id="KW-0812">Transmembrane</keyword>
<dbReference type="FunFam" id="2.60.40.60:FF:000066">
    <property type="entry name" value="FAT atypical cadherin 1"/>
    <property type="match status" value="1"/>
</dbReference>
<evidence type="ECO:0000256" key="10">
    <source>
        <dbReference type="ARBA" id="ARBA00023157"/>
    </source>
</evidence>
<dbReference type="FunFam" id="2.60.40.60:FF:000314">
    <property type="entry name" value="Fat-like cadherin-related tumor suppressor homolog"/>
    <property type="match status" value="1"/>
</dbReference>
<dbReference type="CDD" id="cd11304">
    <property type="entry name" value="Cadherin_repeat"/>
    <property type="match status" value="12"/>
</dbReference>
<sequence>MKIKKYVTPVKRKAFTILQWISLLCSLWLIPTVQSKADEKHTATLEYRLENQLRDLYRFSYSVYNVTIPENSLGKTYAKGVLHERLVGLRVGLNAEVKYRIISGDKEKLFKAEEKLVGDFAFLAIRTRTNNVVLNREKTEEYVIRVKAHVHLHDRNVSSYETEANIHIKVLDRNDLSPLFYPTQYTVVIPEDTPKYQSILKVTADDADLGINGEIYYSLLMDSEYFAIHPTTGEITLLQQLQYAENSHFELTVVAYDRGSWVNHQNHQASKAKVSISVKQVNFYAPEIFTKTFSSVTPTSNPLIYGIVRVNDKDTGIDGNIGRLEIVDGNPDGTFLLKAAETKDEYYIELNQFAHLNQQHFIYNLTLRAEDLGTPRRFAYKSVPIQIKPESKNIPIFTQEIYEVSIPETAPINMPVIRLKVSDPDLGKNALVYLEIVGGNEGDEFRINPDSGMLYTAKQLDAEKKSSYTLTVSAIDQANVGSRKQSSAKVKISVQDMNDNDPIFENVNKVISINENNLAGSFVVKLTAKDRDSGENSYISYSIANLNAVPFEIDHFSGIVKTTSLLDFETMKRNYELIIRASDWGLPYRRQTEIKLSIVVKDINDYRPQFERVNCYGKVTKSAPMGTEVFVTSAIDFDAGDIISYRLSDGNEDGCFNLDPTSGALSISCDLKKTTLTNRILKVSATDGTHFSDDLIINVHLMPEDLGGDSSILHGFGSFECRETGVARRLAETLSAIDGGDPSLTSDMSIVIMIIDVNENRFAPEFDDFVYEGKIKENKPKGTFVMNVTARDMDTVDLNSKITYSITGGDGLGIFAVNDQGSITSLSQLDAETKNFYWLTLCAQDCAIVPLSNCVEVYIQVENENDNIPLTDKPVYYVNVTEASVENVEIITLKAFDPDIDPTQTITYNIVSGNLVGYFEIDSKTGVIKTTERKLDRENQAEHILEVAISDNGSPVLSSTSRIVVSVLDINDNSPEFDQRVYKVQVPSSATVNQSIFQVHAIDSDSGENGRITYSIKSGKGKNKFRIDSQRGHIHIAKPLDSDNEFEIHIKAEDNGIPKKSQTARVNIVVVPVNPNSQNAPLIVRKTSENVVDLTENDKPGFLVTQILAVDDDNDQLWYNISNGNEDNTFYIGQDNGNILLSKYLDYETQQSYNLTISVTDGTFTTFTNLLVQVIDINDNPPQFAKDVYHVNISENIEEESVIMQLHATDRDEDKKLFYHLHATQDPSSLALFRIDSISGNVIVTQRLDFEKTAQHILIVFVKDQGAPGKRNYAKIIVNVHDHNDHHPEFTAKIIQSKVPESAAIGSKLAEVRAIDRDSGHNAEIQYSIITGNVGSVFEIDPTFGIITLAGNLNINKIQEYMLQVKAVDLGNPPLSSQIPVHIIVTMSENDPPKFSTNNIAIEIFENLPIGTFVTQVTARSSSSIFFNIISGNIHESFRINPSTGVIVINGNIDYESIK</sequence>
<dbReference type="GO" id="GO:0008104">
    <property type="term" value="P:intracellular protein localization"/>
    <property type="evidence" value="ECO:0007669"/>
    <property type="project" value="UniProtKB-ARBA"/>
</dbReference>
<evidence type="ECO:0000256" key="7">
    <source>
        <dbReference type="ARBA" id="ARBA00022889"/>
    </source>
</evidence>
<keyword evidence="5" id="KW-0677">Repeat</keyword>
<evidence type="ECO:0000256" key="12">
    <source>
        <dbReference type="PROSITE-ProRule" id="PRU00043"/>
    </source>
</evidence>
<dbReference type="InterPro" id="IPR002126">
    <property type="entry name" value="Cadherin-like_dom"/>
</dbReference>
<evidence type="ECO:0000259" key="15">
    <source>
        <dbReference type="PROSITE" id="PS50268"/>
    </source>
</evidence>
<dbReference type="PRINTS" id="PR00205">
    <property type="entry name" value="CADHERIN"/>
</dbReference>
<evidence type="ECO:0000256" key="6">
    <source>
        <dbReference type="ARBA" id="ARBA00022837"/>
    </source>
</evidence>
<evidence type="ECO:0000313" key="17">
    <source>
        <dbReference type="Proteomes" id="UP000000304"/>
    </source>
</evidence>
<evidence type="ECO:0000256" key="1">
    <source>
        <dbReference type="ARBA" id="ARBA00004251"/>
    </source>
</evidence>
<feature type="domain" description="Cadherin" evidence="15">
    <location>
        <begin position="619"/>
        <end position="766"/>
    </location>
</feature>
<evidence type="ECO:0000256" key="8">
    <source>
        <dbReference type="ARBA" id="ARBA00022989"/>
    </source>
</evidence>
<feature type="domain" description="Cadherin" evidence="15">
    <location>
        <begin position="60"/>
        <end position="180"/>
    </location>
</feature>
<protein>
    <submittedName>
        <fullName evidence="16">GD14850</fullName>
    </submittedName>
</protein>
<evidence type="ECO:0000256" key="2">
    <source>
        <dbReference type="ARBA" id="ARBA00022536"/>
    </source>
</evidence>
<dbReference type="FunFam" id="2.60.40.60:FF:000100">
    <property type="entry name" value="protocadherin Fat 2"/>
    <property type="match status" value="1"/>
</dbReference>
<keyword evidence="2" id="KW-0245">EGF-like domain</keyword>
<dbReference type="EMBL" id="CM000363">
    <property type="protein sequence ID" value="EDX11163.1"/>
    <property type="molecule type" value="Genomic_DNA"/>
</dbReference>
<dbReference type="PhylomeDB" id="B4QRF0"/>
<feature type="domain" description="Cadherin" evidence="15">
    <location>
        <begin position="978"/>
        <end position="1083"/>
    </location>
</feature>
<dbReference type="GO" id="GO:0007424">
    <property type="term" value="P:open tracheal system development"/>
    <property type="evidence" value="ECO:0007669"/>
    <property type="project" value="UniProtKB-ARBA"/>
</dbReference>
<feature type="domain" description="Cadherin" evidence="15">
    <location>
        <begin position="1086"/>
        <end position="1184"/>
    </location>
</feature>
<keyword evidence="11" id="KW-0325">Glycoprotein</keyword>
<dbReference type="PROSITE" id="PS50268">
    <property type="entry name" value="CADHERIN_2"/>
    <property type="match status" value="12"/>
</dbReference>
<dbReference type="FunFam" id="2.60.40.60:FF:000325">
    <property type="entry name" value="Fat-like cadherin-related tumor suppressor homolog"/>
    <property type="match status" value="1"/>
</dbReference>
<organism evidence="16 17">
    <name type="scientific">Drosophila simulans</name>
    <name type="common">Fruit fly</name>
    <dbReference type="NCBI Taxonomy" id="7240"/>
    <lineage>
        <taxon>Eukaryota</taxon>
        <taxon>Metazoa</taxon>
        <taxon>Ecdysozoa</taxon>
        <taxon>Arthropoda</taxon>
        <taxon>Hexapoda</taxon>
        <taxon>Insecta</taxon>
        <taxon>Pterygota</taxon>
        <taxon>Neoptera</taxon>
        <taxon>Endopterygota</taxon>
        <taxon>Diptera</taxon>
        <taxon>Brachycera</taxon>
        <taxon>Muscomorpha</taxon>
        <taxon>Ephydroidea</taxon>
        <taxon>Drosophilidae</taxon>
        <taxon>Drosophila</taxon>
        <taxon>Sophophora</taxon>
    </lineage>
</organism>
<feature type="signal peptide" evidence="13">
    <location>
        <begin position="1"/>
        <end position="35"/>
    </location>
</feature>
<feature type="domain" description="Cadherin" evidence="15">
    <location>
        <begin position="285"/>
        <end position="397"/>
    </location>
</feature>
<dbReference type="HOGENOM" id="CLU_006480_2_0_1"/>
<dbReference type="FunFam" id="2.60.40.60:FF:000033">
    <property type="entry name" value="FAT atypical cadherin 1"/>
    <property type="match status" value="1"/>
</dbReference>
<dbReference type="PANTHER" id="PTHR24026:SF125">
    <property type="entry name" value="FAT-LIKE CADHERIN-RELATED TUMOR SUPPRESSOR HOMOLOG"/>
    <property type="match status" value="1"/>
</dbReference>
<keyword evidence="7" id="KW-0130">Cell adhesion</keyword>